<gene>
    <name evidence="2" type="ORF">Rin_00014600</name>
</gene>
<dbReference type="Proteomes" id="UP000004116">
    <property type="component" value="Unassembled WGS sequence"/>
</dbReference>
<keyword evidence="1" id="KW-0812">Transmembrane</keyword>
<evidence type="ECO:0000313" key="3">
    <source>
        <dbReference type="Proteomes" id="UP000004116"/>
    </source>
</evidence>
<dbReference type="EMBL" id="AGCA01000350">
    <property type="protein sequence ID" value="EGY28607.1"/>
    <property type="molecule type" value="Genomic_DNA"/>
</dbReference>
<reference evidence="2 3" key="1">
    <citation type="journal article" date="2012" name="Genome Res.">
        <title>Genomic basis of endosymbiont-conferred protection against an insect parasitoid.</title>
        <authorList>
            <person name="Hansen A.K."/>
            <person name="Vorburger C."/>
            <person name="Moran N.A."/>
        </authorList>
    </citation>
    <scope>NUCLEOTIDE SEQUENCE [LARGE SCALE GENOMIC DNA]</scope>
    <source>
        <strain evidence="3">R5.15</strain>
    </source>
</reference>
<evidence type="ECO:0000313" key="2">
    <source>
        <dbReference type="EMBL" id="EGY28607.1"/>
    </source>
</evidence>
<proteinExistence type="predicted"/>
<organism evidence="2 3">
    <name type="scientific">Candidatus Regiella insecticola 5.15</name>
    <dbReference type="NCBI Taxonomy" id="1005043"/>
    <lineage>
        <taxon>Bacteria</taxon>
        <taxon>Pseudomonadati</taxon>
        <taxon>Pseudomonadota</taxon>
        <taxon>Gammaproteobacteria</taxon>
        <taxon>Enterobacterales</taxon>
        <taxon>Enterobacteriaceae</taxon>
        <taxon>aphid secondary symbionts</taxon>
        <taxon>Candidatus Regiella</taxon>
    </lineage>
</organism>
<keyword evidence="1" id="KW-0472">Membrane</keyword>
<feature type="transmembrane region" description="Helical" evidence="1">
    <location>
        <begin position="38"/>
        <end position="59"/>
    </location>
</feature>
<accession>G2H080</accession>
<evidence type="ECO:0000256" key="1">
    <source>
        <dbReference type="SAM" id="Phobius"/>
    </source>
</evidence>
<dbReference type="AlphaFoldDB" id="G2H080"/>
<keyword evidence="1" id="KW-1133">Transmembrane helix</keyword>
<protein>
    <submittedName>
        <fullName evidence="2">Uncharacterized protein</fullName>
    </submittedName>
</protein>
<keyword evidence="3" id="KW-1185">Reference proteome</keyword>
<comment type="caution">
    <text evidence="2">The sequence shown here is derived from an EMBL/GenBank/DDBJ whole genome shotgun (WGS) entry which is preliminary data.</text>
</comment>
<name>G2H080_9ENTR</name>
<sequence>MVDAVNYSIPVNRSMLANFSRSLQDVTDVKNTNDTPTWVIPTIVVVGGALVVSLVYCCCKIMHRRD</sequence>